<name>A0A9J6RA51_9BACI</name>
<gene>
    <name evidence="1" type="ORF">OWO01_03010</name>
</gene>
<organism evidence="1 2">
    <name type="scientific">Natronobacillus azotifigens</name>
    <dbReference type="NCBI Taxonomy" id="472978"/>
    <lineage>
        <taxon>Bacteria</taxon>
        <taxon>Bacillati</taxon>
        <taxon>Bacillota</taxon>
        <taxon>Bacilli</taxon>
        <taxon>Bacillales</taxon>
        <taxon>Bacillaceae</taxon>
        <taxon>Natronobacillus</taxon>
    </lineage>
</organism>
<proteinExistence type="predicted"/>
<sequence length="176" mass="21136">MLAFLNAALECPKEQQIVTIVEKFCSFPIQSNVWNWRFRTASKELITVNMQIRTPEFYHKRSLYYRSSMDQCQIAEQSKRYNTQKVVQINLLTFNLLQESTDFHTKYSLYHDQNRQSRHDVHYLELMKIPNTSIDNALYYWLRFIICVSLNKKSKEYQELINHDPLFQRAALSLEI</sequence>
<reference evidence="1" key="1">
    <citation type="submission" date="2022-11" db="EMBL/GenBank/DDBJ databases">
        <title>WGS of Natronobacillus azotifigens 24KS-1, an anaerobic diazotrophic haloalkaliphile from soda-rich habitats.</title>
        <authorList>
            <person name="Sorokin D.Y."/>
            <person name="Merkel A.Y."/>
        </authorList>
    </citation>
    <scope>NUCLEOTIDE SEQUENCE</scope>
    <source>
        <strain evidence="1">24KS-1</strain>
    </source>
</reference>
<dbReference type="Pfam" id="PF12784">
    <property type="entry name" value="PDDEXK_2"/>
    <property type="match status" value="1"/>
</dbReference>
<evidence type="ECO:0000313" key="2">
    <source>
        <dbReference type="Proteomes" id="UP001084197"/>
    </source>
</evidence>
<dbReference type="Proteomes" id="UP001084197">
    <property type="component" value="Unassembled WGS sequence"/>
</dbReference>
<evidence type="ECO:0000313" key="1">
    <source>
        <dbReference type="EMBL" id="MCZ0702180.1"/>
    </source>
</evidence>
<comment type="caution">
    <text evidence="1">The sequence shown here is derived from an EMBL/GenBank/DDBJ whole genome shotgun (WGS) entry which is preliminary data.</text>
</comment>
<protein>
    <submittedName>
        <fullName evidence="1">PD-(D/E)XK nuclease family transposase</fullName>
    </submittedName>
</protein>
<dbReference type="EMBL" id="JAPRAT010000003">
    <property type="protein sequence ID" value="MCZ0702180.1"/>
    <property type="molecule type" value="Genomic_DNA"/>
</dbReference>
<keyword evidence="2" id="KW-1185">Reference proteome</keyword>
<dbReference type="AlphaFoldDB" id="A0A9J6RA51"/>
<dbReference type="RefSeq" id="WP_268778940.1">
    <property type="nucleotide sequence ID" value="NZ_JAPRAT010000003.1"/>
</dbReference>
<accession>A0A9J6RA51</accession>